<dbReference type="PANTHER" id="PTHR43963">
    <property type="entry name" value="CARBONYL REDUCTASE 1-RELATED"/>
    <property type="match status" value="1"/>
</dbReference>
<gene>
    <name evidence="6" type="ORF">IZO911_LOCUS40657</name>
    <name evidence="7" type="ORF">KXQ929_LOCUS36617</name>
</gene>
<evidence type="ECO:0000313" key="8">
    <source>
        <dbReference type="Proteomes" id="UP000663868"/>
    </source>
</evidence>
<evidence type="ECO:0000313" key="7">
    <source>
        <dbReference type="EMBL" id="CAF4139344.1"/>
    </source>
</evidence>
<evidence type="ECO:0000313" key="6">
    <source>
        <dbReference type="EMBL" id="CAF1420759.1"/>
    </source>
</evidence>
<dbReference type="EMBL" id="CAJNOE010001411">
    <property type="protein sequence ID" value="CAF1420759.1"/>
    <property type="molecule type" value="Genomic_DNA"/>
</dbReference>
<reference evidence="7" key="1">
    <citation type="submission" date="2021-02" db="EMBL/GenBank/DDBJ databases">
        <authorList>
            <person name="Nowell W R."/>
        </authorList>
    </citation>
    <scope>NUCLEOTIDE SEQUENCE</scope>
</reference>
<dbReference type="Proteomes" id="UP000663860">
    <property type="component" value="Unassembled WGS sequence"/>
</dbReference>
<keyword evidence="2" id="KW-0521">NADP</keyword>
<dbReference type="Pfam" id="PF00106">
    <property type="entry name" value="adh_short"/>
    <property type="match status" value="1"/>
</dbReference>
<dbReference type="Proteomes" id="UP000663868">
    <property type="component" value="Unassembled WGS sequence"/>
</dbReference>
<name>A0A819XDQ2_9BILA</name>
<dbReference type="InterPro" id="IPR036291">
    <property type="entry name" value="NAD(P)-bd_dom_sf"/>
</dbReference>
<dbReference type="EC" id="1.1.1.184" evidence="4"/>
<evidence type="ECO:0000256" key="1">
    <source>
        <dbReference type="ARBA" id="ARBA00006484"/>
    </source>
</evidence>
<dbReference type="PANTHER" id="PTHR43963:SF6">
    <property type="entry name" value="CHAIN DEHYDROGENASE FAMILY PROTEIN, PUTATIVE (AFU_ORTHOLOGUE AFUA_3G15350)-RELATED"/>
    <property type="match status" value="1"/>
</dbReference>
<dbReference type="PROSITE" id="PS00061">
    <property type="entry name" value="ADH_SHORT"/>
    <property type="match status" value="1"/>
</dbReference>
<dbReference type="EMBL" id="CAJOBB010005757">
    <property type="protein sequence ID" value="CAF4139344.1"/>
    <property type="molecule type" value="Genomic_DNA"/>
</dbReference>
<evidence type="ECO:0000256" key="5">
    <source>
        <dbReference type="RuleBase" id="RU000363"/>
    </source>
</evidence>
<evidence type="ECO:0000256" key="3">
    <source>
        <dbReference type="ARBA" id="ARBA00023002"/>
    </source>
</evidence>
<organism evidence="7 8">
    <name type="scientific">Adineta steineri</name>
    <dbReference type="NCBI Taxonomy" id="433720"/>
    <lineage>
        <taxon>Eukaryota</taxon>
        <taxon>Metazoa</taxon>
        <taxon>Spiralia</taxon>
        <taxon>Gnathifera</taxon>
        <taxon>Rotifera</taxon>
        <taxon>Eurotatoria</taxon>
        <taxon>Bdelloidea</taxon>
        <taxon>Adinetida</taxon>
        <taxon>Adinetidae</taxon>
        <taxon>Adineta</taxon>
    </lineage>
</organism>
<dbReference type="GO" id="GO:0004090">
    <property type="term" value="F:carbonyl reductase (NADPH) activity"/>
    <property type="evidence" value="ECO:0007669"/>
    <property type="project" value="UniProtKB-EC"/>
</dbReference>
<comment type="similarity">
    <text evidence="1 5">Belongs to the short-chain dehydrogenases/reductases (SDR) family.</text>
</comment>
<evidence type="ECO:0000256" key="2">
    <source>
        <dbReference type="ARBA" id="ARBA00022857"/>
    </source>
</evidence>
<comment type="caution">
    <text evidence="7">The sequence shown here is derived from an EMBL/GenBank/DDBJ whole genome shotgun (WGS) entry which is preliminary data.</text>
</comment>
<dbReference type="PRINTS" id="PR00080">
    <property type="entry name" value="SDRFAMILY"/>
</dbReference>
<evidence type="ECO:0000256" key="4">
    <source>
        <dbReference type="ARBA" id="ARBA00026118"/>
    </source>
</evidence>
<dbReference type="SUPFAM" id="SSF51735">
    <property type="entry name" value="NAD(P)-binding Rossmann-fold domains"/>
    <property type="match status" value="1"/>
</dbReference>
<dbReference type="AlphaFoldDB" id="A0A819XDQ2"/>
<accession>A0A819XDQ2</accession>
<dbReference type="PRINTS" id="PR00081">
    <property type="entry name" value="GDHRDH"/>
</dbReference>
<dbReference type="Gene3D" id="3.40.50.720">
    <property type="entry name" value="NAD(P)-binding Rossmann-like Domain"/>
    <property type="match status" value="1"/>
</dbReference>
<proteinExistence type="inferred from homology"/>
<dbReference type="InterPro" id="IPR002347">
    <property type="entry name" value="SDR_fam"/>
</dbReference>
<dbReference type="CDD" id="cd05324">
    <property type="entry name" value="carb_red_PTCR-like_SDR_c"/>
    <property type="match status" value="1"/>
</dbReference>
<keyword evidence="3" id="KW-0560">Oxidoreductase</keyword>
<dbReference type="InterPro" id="IPR045313">
    <property type="entry name" value="CBR1-like"/>
</dbReference>
<dbReference type="InterPro" id="IPR020904">
    <property type="entry name" value="Sc_DH/Rdtase_CS"/>
</dbReference>
<sequence>MATTTNSSCTVSSFKNAIALITGANKGIGFETARQLGKQGIIVLIGARDKIRGEEGVKKLKEEKINAKYILIDVTNEESIKQAAEQTQKEYGKLDILINNAAIHLEGEPPSKTSMDKLRQTFETNFFGVFAVTRAFIPLLQKSTIGGGRIVNVSSQLASFGNNLADRNKLAYSTSKVALNMMTYQFAKEFANNKSTIKINSVDPGSTQTDMTGNNPKFGPIEAAAEPIVYFATLPSDGPSGQFFDKQKQVHAW</sequence>
<protein>
    <recommendedName>
        <fullName evidence="4">carbonyl reductase (NADPH)</fullName>
        <ecNumber evidence="4">1.1.1.184</ecNumber>
    </recommendedName>
</protein>